<proteinExistence type="predicted"/>
<dbReference type="InterPro" id="IPR029058">
    <property type="entry name" value="AB_hydrolase_fold"/>
</dbReference>
<gene>
    <name evidence="2" type="ORF">HY912_11615</name>
</gene>
<evidence type="ECO:0000313" key="2">
    <source>
        <dbReference type="EMBL" id="MBI5250131.1"/>
    </source>
</evidence>
<comment type="caution">
    <text evidence="2">The sequence shown here is derived from an EMBL/GenBank/DDBJ whole genome shotgun (WGS) entry which is preliminary data.</text>
</comment>
<dbReference type="Gene3D" id="3.40.50.1820">
    <property type="entry name" value="alpha/beta hydrolase"/>
    <property type="match status" value="1"/>
</dbReference>
<dbReference type="Pfam" id="PF12146">
    <property type="entry name" value="Hydrolase_4"/>
    <property type="match status" value="1"/>
</dbReference>
<feature type="domain" description="Serine aminopeptidase S33" evidence="1">
    <location>
        <begin position="44"/>
        <end position="144"/>
    </location>
</feature>
<sequence>MNDQSRVEVFIPCGTLTLEGILEHPDADGDLPAAVICHPHPLYGGNMHNNVVRALRKALLEKGVACLRFNFRGAGRSWGTHGEGVDEIQDVLAALDFVEAQERIDPERILLAGYSFGCWVGLHAASRDPRPSRLIGISPPLDVSDFGFLRNEKRPKLIVAGDNDFVCSVQNFRDLMDEIPEPKRGVLLDGVDHFYFGKEDNLVREVAAFLDQHPLVRR</sequence>
<accession>A0A9D6V134</accession>
<evidence type="ECO:0000313" key="3">
    <source>
        <dbReference type="Proteomes" id="UP000807825"/>
    </source>
</evidence>
<evidence type="ECO:0000259" key="1">
    <source>
        <dbReference type="Pfam" id="PF12146"/>
    </source>
</evidence>
<dbReference type="SUPFAM" id="SSF53474">
    <property type="entry name" value="alpha/beta-Hydrolases"/>
    <property type="match status" value="1"/>
</dbReference>
<dbReference type="PANTHER" id="PTHR42103:SF2">
    <property type="entry name" value="AB HYDROLASE-1 DOMAIN-CONTAINING PROTEIN"/>
    <property type="match status" value="1"/>
</dbReference>
<keyword evidence="2" id="KW-0378">Hydrolase</keyword>
<organism evidence="2 3">
    <name type="scientific">Desulfomonile tiedjei</name>
    <dbReference type="NCBI Taxonomy" id="2358"/>
    <lineage>
        <taxon>Bacteria</taxon>
        <taxon>Pseudomonadati</taxon>
        <taxon>Thermodesulfobacteriota</taxon>
        <taxon>Desulfomonilia</taxon>
        <taxon>Desulfomonilales</taxon>
        <taxon>Desulfomonilaceae</taxon>
        <taxon>Desulfomonile</taxon>
    </lineage>
</organism>
<dbReference type="PANTHER" id="PTHR42103">
    <property type="entry name" value="ALPHA/BETA-HYDROLASES SUPERFAMILY PROTEIN"/>
    <property type="match status" value="1"/>
</dbReference>
<protein>
    <submittedName>
        <fullName evidence="2">Alpha/beta fold hydrolase</fullName>
    </submittedName>
</protein>
<dbReference type="EMBL" id="JACRDE010000307">
    <property type="protein sequence ID" value="MBI5250131.1"/>
    <property type="molecule type" value="Genomic_DNA"/>
</dbReference>
<dbReference type="AlphaFoldDB" id="A0A9D6V134"/>
<dbReference type="GO" id="GO:0016787">
    <property type="term" value="F:hydrolase activity"/>
    <property type="evidence" value="ECO:0007669"/>
    <property type="project" value="UniProtKB-KW"/>
</dbReference>
<dbReference type="Proteomes" id="UP000807825">
    <property type="component" value="Unassembled WGS sequence"/>
</dbReference>
<dbReference type="InterPro" id="IPR022742">
    <property type="entry name" value="Hydrolase_4"/>
</dbReference>
<name>A0A9D6V134_9BACT</name>
<reference evidence="2" key="1">
    <citation type="submission" date="2020-07" db="EMBL/GenBank/DDBJ databases">
        <title>Huge and variable diversity of episymbiotic CPR bacteria and DPANN archaea in groundwater ecosystems.</title>
        <authorList>
            <person name="He C.Y."/>
            <person name="Keren R."/>
            <person name="Whittaker M."/>
            <person name="Farag I.F."/>
            <person name="Doudna J."/>
            <person name="Cate J.H.D."/>
            <person name="Banfield J.F."/>
        </authorList>
    </citation>
    <scope>NUCLEOTIDE SEQUENCE</scope>
    <source>
        <strain evidence="2">NC_groundwater_1664_Pr3_B-0.1um_52_9</strain>
    </source>
</reference>